<dbReference type="SUPFAM" id="SSF53098">
    <property type="entry name" value="Ribonuclease H-like"/>
    <property type="match status" value="1"/>
</dbReference>
<dbReference type="Proteomes" id="UP000241071">
    <property type="component" value="Segment"/>
</dbReference>
<dbReference type="SMART" id="SM00393">
    <property type="entry name" value="R3H"/>
    <property type="match status" value="1"/>
</dbReference>
<proteinExistence type="predicted"/>
<dbReference type="SUPFAM" id="SSF82708">
    <property type="entry name" value="R3H domain"/>
    <property type="match status" value="1"/>
</dbReference>
<dbReference type="PANTHER" id="PTHR13620">
    <property type="entry name" value="3-5 EXONUCLEASE"/>
    <property type="match status" value="1"/>
</dbReference>
<dbReference type="InterPro" id="IPR036397">
    <property type="entry name" value="RNaseH_sf"/>
</dbReference>
<protein>
    <submittedName>
        <fullName evidence="4">Exonuclease</fullName>
    </submittedName>
</protein>
<keyword evidence="1" id="KW-0540">Nuclease</keyword>
<dbReference type="PROSITE" id="PS51061">
    <property type="entry name" value="R3H"/>
    <property type="match status" value="1"/>
</dbReference>
<keyword evidence="4" id="KW-0269">Exonuclease</keyword>
<dbReference type="Gene3D" id="3.30.420.10">
    <property type="entry name" value="Ribonuclease H-like superfamily/Ribonuclease H"/>
    <property type="match status" value="1"/>
</dbReference>
<gene>
    <name evidence="4" type="ORF">glt_00556</name>
</gene>
<dbReference type="CDD" id="cd06141">
    <property type="entry name" value="WRN_exo"/>
    <property type="match status" value="1"/>
</dbReference>
<dbReference type="InterPro" id="IPR036867">
    <property type="entry name" value="R3H_dom_sf"/>
</dbReference>
<evidence type="ECO:0000256" key="1">
    <source>
        <dbReference type="ARBA" id="ARBA00022722"/>
    </source>
</evidence>
<keyword evidence="5" id="KW-1185">Reference proteome</keyword>
<keyword evidence="2" id="KW-0378">Hydrolase</keyword>
<dbReference type="GO" id="GO:0003676">
    <property type="term" value="F:nucleic acid binding"/>
    <property type="evidence" value="ECO:0007669"/>
    <property type="project" value="InterPro"/>
</dbReference>
<dbReference type="PANTHER" id="PTHR13620:SF104">
    <property type="entry name" value="EXONUCLEASE 3'-5' DOMAIN-CONTAINING PROTEIN 2"/>
    <property type="match status" value="1"/>
</dbReference>
<evidence type="ECO:0000256" key="2">
    <source>
        <dbReference type="ARBA" id="ARBA00022801"/>
    </source>
</evidence>
<evidence type="ECO:0000259" key="3">
    <source>
        <dbReference type="PROSITE" id="PS51061"/>
    </source>
</evidence>
<dbReference type="Gene3D" id="3.30.1370.50">
    <property type="entry name" value="R3H-like domain"/>
    <property type="match status" value="1"/>
</dbReference>
<dbReference type="EMBL" id="KC008572">
    <property type="protein sequence ID" value="AGF85365.1"/>
    <property type="molecule type" value="Genomic_DNA"/>
</dbReference>
<dbReference type="InterPro" id="IPR012337">
    <property type="entry name" value="RNaseH-like_sf"/>
</dbReference>
<evidence type="ECO:0000313" key="4">
    <source>
        <dbReference type="EMBL" id="AGF85365.1"/>
    </source>
</evidence>
<dbReference type="Pfam" id="PF01424">
    <property type="entry name" value="R3H"/>
    <property type="match status" value="1"/>
</dbReference>
<dbReference type="CDD" id="cd02325">
    <property type="entry name" value="R3H"/>
    <property type="match status" value="1"/>
</dbReference>
<reference evidence="4 5" key="1">
    <citation type="submission" date="2012-10" db="EMBL/GenBank/DDBJ databases">
        <title>Complete genome sequence of Moumouvirus goulette.</title>
        <authorList>
            <person name="Fournous G."/>
            <person name="Bougalmi M."/>
            <person name="Colson P."/>
        </authorList>
    </citation>
    <scope>NUCLEOTIDE SEQUENCE [LARGE SCALE GENOMIC DNA]</scope>
</reference>
<dbReference type="InterPro" id="IPR002562">
    <property type="entry name" value="3'-5'_exonuclease_dom"/>
</dbReference>
<evidence type="ECO:0000313" key="5">
    <source>
        <dbReference type="Proteomes" id="UP000241071"/>
    </source>
</evidence>
<sequence>MNTDFEVINTVQKIAHFIKENGSTKIHILDNHIKNNNSVTPIWKRNNLSIIDFMKKFNNIFAIEKNQNVDLIDYDMNPDNYDIDTIINMWKIQIDDMTLLSNKVGHDLMIFSLDKNLDIDIVSTDNDCSVWIQNNIYEKKVKFIGFDTETNITGKVEKPSIIQISSNEKNLIVQINKMTTLPEKLYELFSDSNIIKIGVSIKNDANNITKYFSELKCMKSVLDLSDLAKIFIPNKFENKINDIGLKTLAAYILGVYVENKDLCDVKKSNWNDEILTIDQVNYAITDSWISLEMFNKLVTDSNSYDNMCKCIKDYYIELVPVKNNNKNALTKKQLADKEQEVKKLSIQRRIKKWYKDDDILELVFEPMNSFYRQFTHVTAKQYPNIITETTGTDPNRFVTIKKLNKTN</sequence>
<dbReference type="InterPro" id="IPR051132">
    <property type="entry name" value="3-5_Exonuclease_domain"/>
</dbReference>
<feature type="domain" description="R3H" evidence="3">
    <location>
        <begin position="340"/>
        <end position="404"/>
    </location>
</feature>
<dbReference type="GO" id="GO:0006139">
    <property type="term" value="P:nucleobase-containing compound metabolic process"/>
    <property type="evidence" value="ECO:0007669"/>
    <property type="project" value="InterPro"/>
</dbReference>
<accession>M1NMT9</accession>
<organism evidence="4 5">
    <name type="scientific">Moumouvirus goulette</name>
    <dbReference type="NCBI Taxonomy" id="1247379"/>
    <lineage>
        <taxon>Viruses</taxon>
        <taxon>Varidnaviria</taxon>
        <taxon>Bamfordvirae</taxon>
        <taxon>Nucleocytoviricota</taxon>
        <taxon>Megaviricetes</taxon>
        <taxon>Imitervirales</taxon>
        <taxon>Mimiviridae</taxon>
        <taxon>Megamimivirinae</taxon>
        <taxon>Moumouvirus</taxon>
        <taxon>Moumouvirus goulettemassiliense</taxon>
    </lineage>
</organism>
<dbReference type="GO" id="GO:0008408">
    <property type="term" value="F:3'-5' exonuclease activity"/>
    <property type="evidence" value="ECO:0007669"/>
    <property type="project" value="InterPro"/>
</dbReference>
<dbReference type="Pfam" id="PF01612">
    <property type="entry name" value="DNA_pol_A_exo1"/>
    <property type="match status" value="1"/>
</dbReference>
<name>M1NMT9_9VIRU</name>
<dbReference type="InterPro" id="IPR001374">
    <property type="entry name" value="R3H_dom"/>
</dbReference>